<accession>A0A4V1J547</accession>
<dbReference type="InterPro" id="IPR033599">
    <property type="entry name" value="TAF1B/Rrn7"/>
</dbReference>
<feature type="compositionally biased region" description="Low complexity" evidence="10">
    <location>
        <begin position="175"/>
        <end position="186"/>
    </location>
</feature>
<dbReference type="GO" id="GO:0008270">
    <property type="term" value="F:zinc ion binding"/>
    <property type="evidence" value="ECO:0007669"/>
    <property type="project" value="UniProtKB-KW"/>
</dbReference>
<dbReference type="Pfam" id="PF20644">
    <property type="entry name" value="Rrn7_cyclin_N"/>
    <property type="match status" value="1"/>
</dbReference>
<feature type="domain" description="Rrn7/TAF1B N-terminal cyclin" evidence="11">
    <location>
        <begin position="400"/>
        <end position="440"/>
    </location>
</feature>
<feature type="region of interest" description="Disordered" evidence="10">
    <location>
        <begin position="662"/>
        <end position="691"/>
    </location>
</feature>
<proteinExistence type="inferred from homology"/>
<feature type="region of interest" description="Disordered" evidence="10">
    <location>
        <begin position="237"/>
        <end position="278"/>
    </location>
</feature>
<evidence type="ECO:0000256" key="6">
    <source>
        <dbReference type="ARBA" id="ARBA00023015"/>
    </source>
</evidence>
<evidence type="ECO:0000256" key="3">
    <source>
        <dbReference type="ARBA" id="ARBA00022723"/>
    </source>
</evidence>
<evidence type="ECO:0000256" key="9">
    <source>
        <dbReference type="ARBA" id="ARBA00023242"/>
    </source>
</evidence>
<dbReference type="PANTHER" id="PTHR31576:SF2">
    <property type="entry name" value="TATA BOX-BINDING PROTEIN-ASSOCIATED FACTOR RNA POLYMERASE I SUBUNIT B"/>
    <property type="match status" value="1"/>
</dbReference>
<feature type="domain" description="Rrn7/TAF1B C-terminal cyclin" evidence="12">
    <location>
        <begin position="469"/>
        <end position="553"/>
    </location>
</feature>
<dbReference type="EMBL" id="ML002444">
    <property type="protein sequence ID" value="RKP37799.1"/>
    <property type="molecule type" value="Genomic_DNA"/>
</dbReference>
<evidence type="ECO:0000313" key="13">
    <source>
        <dbReference type="EMBL" id="RKP37799.1"/>
    </source>
</evidence>
<name>A0A4V1J547_9FUNG</name>
<dbReference type="InterPro" id="IPR048538">
    <property type="entry name" value="Rrn7_cyclin_C"/>
</dbReference>
<feature type="compositionally biased region" description="Pro residues" evidence="10">
    <location>
        <begin position="12"/>
        <end position="22"/>
    </location>
</feature>
<evidence type="ECO:0000259" key="11">
    <source>
        <dbReference type="Pfam" id="PF20644"/>
    </source>
</evidence>
<keyword evidence="7" id="KW-0238">DNA-binding</keyword>
<feature type="compositionally biased region" description="Basic residues" evidence="10">
    <location>
        <begin position="237"/>
        <end position="248"/>
    </location>
</feature>
<evidence type="ECO:0000256" key="5">
    <source>
        <dbReference type="ARBA" id="ARBA00022833"/>
    </source>
</evidence>
<reference evidence="14" key="1">
    <citation type="journal article" date="2018" name="Nat. Microbiol.">
        <title>Leveraging single-cell genomics to expand the fungal tree of life.</title>
        <authorList>
            <person name="Ahrendt S.R."/>
            <person name="Quandt C.A."/>
            <person name="Ciobanu D."/>
            <person name="Clum A."/>
            <person name="Salamov A."/>
            <person name="Andreopoulos B."/>
            <person name="Cheng J.F."/>
            <person name="Woyke T."/>
            <person name="Pelin A."/>
            <person name="Henrissat B."/>
            <person name="Reynolds N.K."/>
            <person name="Benny G.L."/>
            <person name="Smith M.E."/>
            <person name="James T.Y."/>
            <person name="Grigoriev I.V."/>
        </authorList>
    </citation>
    <scope>NUCLEOTIDE SEQUENCE [LARGE SCALE GENOMIC DNA]</scope>
    <source>
        <strain evidence="14">RSA 468</strain>
    </source>
</reference>
<dbReference type="GO" id="GO:0070860">
    <property type="term" value="C:RNA polymerase I core factor complex"/>
    <property type="evidence" value="ECO:0007669"/>
    <property type="project" value="InterPro"/>
</dbReference>
<feature type="region of interest" description="Disordered" evidence="10">
    <location>
        <begin position="1"/>
        <end position="27"/>
    </location>
</feature>
<sequence length="802" mass="90380">MGRLNARVSPPVSSPCPSPPPVAMDAFPSGGHGIGASSFSAPRCPVCQAKLRRSGGSSLCSKCGYQDERKEEVDDRLIDTRGLRRKVKRVLRLRQRRWINTTAGSAAAHFALAKAIQYCLQEALLVLVDDIGLPPEVQDVAEEIWLVFLNLYRFDYRYRWEQFGREHDDVLGKQPLGDGDLPLGGLSECEENPDERPSDGEEALDNLDFTLPSYPTVEMEIDAQLDSEVNRLAQLPVKKKRRKKKPKVTAHIFSSSESELDDTNDNRPIPPDLSDDNWPLLPEDPFITARHQAGIPSTPPPPELSIVKEEKAEEMVAVIPPTSWSTDDENIEPMRDPLDSAYRRLRPPSRRLRGSLESAEFPRLAGRVPVTWKTDPKVTHLRVNYQTGHKNITGLNIIPTVPAILYLACQWLRLPVLLQDLYRWVETDRIPLRRAISILPLKIVPQIHQVYLKRQHIMGAIEFKHYEAQVFEISHLMRLNYRIEVPPLNRALILHRLIDNLSLPVQFYHEAEGLCDLLPVDLSLEHPTSGIPEVTLAAVLIVLIMMHYGLDGMPRTDPDHPLYSRNLPSFAQFITQFGWQLPYADPICPDRLADAREFCERHLDRFVDLAFTYLSHDVCIEMSLNKTATMTLLNRVAERVEKQQLLFTHWIPPLPTVEIHQQRGGTESLAGAENGDGRPSSEPHESTSEADKAYSEYQRWYAAINTPDTASARGDAPPASTTSADIDPVLIEPLVSGKIAVRTMLPYDNFPDDPDIMPRFMAVVLTRFSQVVGSSVAALSDQIQKIMQRIEPEPGTMPNITH</sequence>
<keyword evidence="6" id="KW-0805">Transcription regulation</keyword>
<feature type="region of interest" description="Disordered" evidence="10">
    <location>
        <begin position="174"/>
        <end position="205"/>
    </location>
</feature>
<keyword evidence="3" id="KW-0479">Metal-binding</keyword>
<keyword evidence="14" id="KW-1185">Reference proteome</keyword>
<feature type="compositionally biased region" description="Basic and acidic residues" evidence="10">
    <location>
        <begin position="675"/>
        <end position="691"/>
    </location>
</feature>
<dbReference type="InterPro" id="IPR048540">
    <property type="entry name" value="Rrn7_cyclin_N"/>
</dbReference>
<keyword evidence="5" id="KW-0862">Zinc</keyword>
<keyword evidence="4" id="KW-0863">Zinc-finger</keyword>
<gene>
    <name evidence="13" type="ORF">BJ085DRAFT_40416</name>
</gene>
<dbReference type="Proteomes" id="UP000268162">
    <property type="component" value="Unassembled WGS sequence"/>
</dbReference>
<evidence type="ECO:0000256" key="10">
    <source>
        <dbReference type="SAM" id="MobiDB-lite"/>
    </source>
</evidence>
<evidence type="ECO:0000259" key="12">
    <source>
        <dbReference type="Pfam" id="PF20645"/>
    </source>
</evidence>
<protein>
    <recommendedName>
        <fullName evidence="15">RRN7-type domain-containing protein</fullName>
    </recommendedName>
</protein>
<dbReference type="STRING" id="215637.A0A4V1J547"/>
<evidence type="ECO:0000256" key="1">
    <source>
        <dbReference type="ARBA" id="ARBA00004604"/>
    </source>
</evidence>
<dbReference type="GO" id="GO:0001164">
    <property type="term" value="F:RNA polymerase I core promoter sequence-specific DNA binding"/>
    <property type="evidence" value="ECO:0007669"/>
    <property type="project" value="InterPro"/>
</dbReference>
<evidence type="ECO:0000256" key="4">
    <source>
        <dbReference type="ARBA" id="ARBA00022771"/>
    </source>
</evidence>
<evidence type="ECO:0000256" key="2">
    <source>
        <dbReference type="ARBA" id="ARBA00006899"/>
    </source>
</evidence>
<evidence type="ECO:0000256" key="7">
    <source>
        <dbReference type="ARBA" id="ARBA00023125"/>
    </source>
</evidence>
<dbReference type="GO" id="GO:0042790">
    <property type="term" value="P:nucleolar large rRNA transcription by RNA polymerase I"/>
    <property type="evidence" value="ECO:0007669"/>
    <property type="project" value="TreeGrafter"/>
</dbReference>
<comment type="subcellular location">
    <subcellularLocation>
        <location evidence="1">Nucleus</location>
        <location evidence="1">Nucleolus</location>
    </subcellularLocation>
</comment>
<evidence type="ECO:0000313" key="14">
    <source>
        <dbReference type="Proteomes" id="UP000268162"/>
    </source>
</evidence>
<evidence type="ECO:0008006" key="15">
    <source>
        <dbReference type="Google" id="ProtNLM"/>
    </source>
</evidence>
<dbReference type="AlphaFoldDB" id="A0A4V1J547"/>
<evidence type="ECO:0000256" key="8">
    <source>
        <dbReference type="ARBA" id="ARBA00023163"/>
    </source>
</evidence>
<comment type="similarity">
    <text evidence="2">Belongs to the RRN7/TAF1B family.</text>
</comment>
<dbReference type="Pfam" id="PF20645">
    <property type="entry name" value="Rrn7_cyclin_C"/>
    <property type="match status" value="1"/>
</dbReference>
<organism evidence="13 14">
    <name type="scientific">Dimargaris cristalligena</name>
    <dbReference type="NCBI Taxonomy" id="215637"/>
    <lineage>
        <taxon>Eukaryota</taxon>
        <taxon>Fungi</taxon>
        <taxon>Fungi incertae sedis</taxon>
        <taxon>Zoopagomycota</taxon>
        <taxon>Kickxellomycotina</taxon>
        <taxon>Dimargaritomycetes</taxon>
        <taxon>Dimargaritales</taxon>
        <taxon>Dimargaritaceae</taxon>
        <taxon>Dimargaris</taxon>
    </lineage>
</organism>
<keyword evidence="9" id="KW-0539">Nucleus</keyword>
<keyword evidence="8" id="KW-0804">Transcription</keyword>
<dbReference type="PANTHER" id="PTHR31576">
    <property type="entry name" value="TATA BOX-BINDING PROTEIN-ASSOCIATED FACTOR RNA POLYMERASE I SUBUNIT B"/>
    <property type="match status" value="1"/>
</dbReference>